<dbReference type="RefSeq" id="WP_139231064.1">
    <property type="nucleotide sequence ID" value="NZ_FOXM01000012.1"/>
</dbReference>
<proteinExistence type="predicted"/>
<evidence type="ECO:0000313" key="2">
    <source>
        <dbReference type="Proteomes" id="UP000243084"/>
    </source>
</evidence>
<keyword evidence="2" id="KW-1185">Reference proteome</keyword>
<organism evidence="1 2">
    <name type="scientific">Geopseudomonas sagittaria</name>
    <dbReference type="NCBI Taxonomy" id="1135990"/>
    <lineage>
        <taxon>Bacteria</taxon>
        <taxon>Pseudomonadati</taxon>
        <taxon>Pseudomonadota</taxon>
        <taxon>Gammaproteobacteria</taxon>
        <taxon>Pseudomonadales</taxon>
        <taxon>Pseudomonadaceae</taxon>
        <taxon>Geopseudomonas</taxon>
    </lineage>
</organism>
<sequence length="67" mass="7433">MSQNKITYTPEGLVMVGAAYLLKTGYCIDICMAGHLVNSNLIARTTDKDLDEIIQRHAGIEQQLNHT</sequence>
<accession>A0A1I5W0J8</accession>
<name>A0A1I5W0J8_9GAMM</name>
<protein>
    <submittedName>
        <fullName evidence="1">Uncharacterized protein</fullName>
    </submittedName>
</protein>
<dbReference type="AlphaFoldDB" id="A0A1I5W0J8"/>
<dbReference type="EMBL" id="FOXM01000012">
    <property type="protein sequence ID" value="SFQ13245.1"/>
    <property type="molecule type" value="Genomic_DNA"/>
</dbReference>
<reference evidence="2" key="1">
    <citation type="submission" date="2016-10" db="EMBL/GenBank/DDBJ databases">
        <authorList>
            <person name="Varghese N."/>
            <person name="Submissions S."/>
        </authorList>
    </citation>
    <scope>NUCLEOTIDE SEQUENCE [LARGE SCALE GENOMIC DNA]</scope>
    <source>
        <strain evidence="2">JCM 18195</strain>
    </source>
</reference>
<dbReference type="Proteomes" id="UP000243084">
    <property type="component" value="Unassembled WGS sequence"/>
</dbReference>
<evidence type="ECO:0000313" key="1">
    <source>
        <dbReference type="EMBL" id="SFQ13245.1"/>
    </source>
</evidence>
<gene>
    <name evidence="1" type="ORF">SAMN05216229_11228</name>
</gene>